<feature type="domain" description="Carbohydrate-binding/sugar hydrolysis" evidence="2">
    <location>
        <begin position="189"/>
        <end position="361"/>
    </location>
</feature>
<dbReference type="NCBIfam" id="TIGR03804">
    <property type="entry name" value="para_beta_helix"/>
    <property type="match status" value="1"/>
</dbReference>
<proteinExistence type="predicted"/>
<dbReference type="SMART" id="SM00710">
    <property type="entry name" value="PbH1"/>
    <property type="match status" value="5"/>
</dbReference>
<comment type="caution">
    <text evidence="3">The sequence shown here is derived from an EMBL/GenBank/DDBJ whole genome shotgun (WGS) entry which is preliminary data.</text>
</comment>
<sequence length="422" mass="45936">MRALLLLLMCLPLVSQAARIQVQGVQQLSHWLGAAQPGDELRLEPGLYPGHWRIDRPLILRGQPGVTFDAGGRGTALLLAADGIELHGLTVQNWGSNLPGLDAGIRGEKGVSHILIANNSLKGDGFGIRFDEGEGFRILGNLIQGDTSRPVVARGDNIYFKGSRDAVISGNRLSGGRDGVYVETVSDMVIDANTMSHQQYPVHYMYARETVTSHNRSHHVVGGYAIMGSEGGAVLGNSVEDAVEFGILLNISSGVRVQGNRVSRIDNPDAAQVFDGEGKGIYVYGAQDNSISGNRFQQCQIGIAMALGGEGNQVFNNDFVDNLVQVRYVGEVVLEWSHRGRGNYWSSYGGWDADRDGIGDLPYRPNDALDRLFWVYPEAKFLMDSPVVGGLRWLERQMLPPQAAGITDSRPRISPVIERSNL</sequence>
<accession>A0A4U1BDC3</accession>
<evidence type="ECO:0000256" key="1">
    <source>
        <dbReference type="SAM" id="SignalP"/>
    </source>
</evidence>
<dbReference type="InterPro" id="IPR007742">
    <property type="entry name" value="NosD_dom"/>
</dbReference>
<dbReference type="SUPFAM" id="SSF51126">
    <property type="entry name" value="Pectin lyase-like"/>
    <property type="match status" value="1"/>
</dbReference>
<dbReference type="Pfam" id="PF05048">
    <property type="entry name" value="NosD"/>
    <property type="match status" value="1"/>
</dbReference>
<feature type="domain" description="Carbohydrate-binding/sugar hydrolysis" evidence="2">
    <location>
        <begin position="35"/>
        <end position="183"/>
    </location>
</feature>
<feature type="signal peptide" evidence="1">
    <location>
        <begin position="1"/>
        <end position="17"/>
    </location>
</feature>
<dbReference type="InterPro" id="IPR012334">
    <property type="entry name" value="Pectin_lyas_fold"/>
</dbReference>
<dbReference type="Gene3D" id="2.160.20.10">
    <property type="entry name" value="Single-stranded right-handed beta-helix, Pectin lyase-like"/>
    <property type="match status" value="2"/>
</dbReference>
<evidence type="ECO:0000313" key="4">
    <source>
        <dbReference type="Proteomes" id="UP000305674"/>
    </source>
</evidence>
<dbReference type="AlphaFoldDB" id="A0A4U1BDC3"/>
<organism evidence="3 4">
    <name type="scientific">Ferrimonas sediminicola</name>
    <dbReference type="NCBI Taxonomy" id="2569538"/>
    <lineage>
        <taxon>Bacteria</taxon>
        <taxon>Pseudomonadati</taxon>
        <taxon>Pseudomonadota</taxon>
        <taxon>Gammaproteobacteria</taxon>
        <taxon>Alteromonadales</taxon>
        <taxon>Ferrimonadaceae</taxon>
        <taxon>Ferrimonas</taxon>
    </lineage>
</organism>
<reference evidence="3 4" key="1">
    <citation type="submission" date="2019-04" db="EMBL/GenBank/DDBJ databases">
        <authorList>
            <person name="Hwang J.C."/>
        </authorList>
    </citation>
    <scope>NUCLEOTIDE SEQUENCE [LARGE SCALE GENOMIC DNA]</scope>
    <source>
        <strain evidence="3 4">IMCC35001</strain>
    </source>
</reference>
<dbReference type="RefSeq" id="WP_136853419.1">
    <property type="nucleotide sequence ID" value="NZ_SWCI01000006.1"/>
</dbReference>
<dbReference type="InterPro" id="IPR022441">
    <property type="entry name" value="Para_beta_helix_rpt-2"/>
</dbReference>
<keyword evidence="4" id="KW-1185">Reference proteome</keyword>
<dbReference type="EMBL" id="SWCI01000006">
    <property type="protein sequence ID" value="TKB48742.1"/>
    <property type="molecule type" value="Genomic_DNA"/>
</dbReference>
<keyword evidence="1" id="KW-0732">Signal</keyword>
<dbReference type="InterPro" id="IPR006626">
    <property type="entry name" value="PbH1"/>
</dbReference>
<dbReference type="Proteomes" id="UP000305674">
    <property type="component" value="Unassembled WGS sequence"/>
</dbReference>
<evidence type="ECO:0000313" key="3">
    <source>
        <dbReference type="EMBL" id="TKB48742.1"/>
    </source>
</evidence>
<feature type="chain" id="PRO_5020494618" evidence="1">
    <location>
        <begin position="18"/>
        <end position="422"/>
    </location>
</feature>
<evidence type="ECO:0000259" key="2">
    <source>
        <dbReference type="SMART" id="SM00722"/>
    </source>
</evidence>
<dbReference type="NCBIfam" id="TIGR04247">
    <property type="entry name" value="NosD_copper_fam"/>
    <property type="match status" value="1"/>
</dbReference>
<dbReference type="InterPro" id="IPR026464">
    <property type="entry name" value="NosD_copper_fam"/>
</dbReference>
<protein>
    <submittedName>
        <fullName evidence="3">Nitrous oxide reductase family maturation protein NosD</fullName>
    </submittedName>
</protein>
<dbReference type="InterPro" id="IPR011050">
    <property type="entry name" value="Pectin_lyase_fold/virulence"/>
</dbReference>
<dbReference type="SMART" id="SM00722">
    <property type="entry name" value="CASH"/>
    <property type="match status" value="2"/>
</dbReference>
<gene>
    <name evidence="3" type="primary">nosD</name>
    <name evidence="3" type="ORF">FCL40_11375</name>
</gene>
<dbReference type="OrthoDB" id="9767990at2"/>
<dbReference type="InterPro" id="IPR006633">
    <property type="entry name" value="Carb-bd_sugar_hydrolysis-dom"/>
</dbReference>
<name>A0A4U1BDC3_9GAMM</name>